<dbReference type="PANTHER" id="PTHR10680:SF14">
    <property type="entry name" value="PEPTIDYL-GLYCINE ALPHA-AMIDATING MONOOXYGENASE"/>
    <property type="match status" value="1"/>
</dbReference>
<keyword evidence="3" id="KW-0732">Signal</keyword>
<evidence type="ECO:0000256" key="13">
    <source>
        <dbReference type="SAM" id="Phobius"/>
    </source>
</evidence>
<evidence type="ECO:0000256" key="5">
    <source>
        <dbReference type="ARBA" id="ARBA00023157"/>
    </source>
</evidence>
<feature type="domain" description="Copper type II ascorbate-dependent monooxygenase C-terminal" evidence="14">
    <location>
        <begin position="1"/>
        <end position="91"/>
    </location>
</feature>
<feature type="binding site" evidence="8">
    <location>
        <position position="244"/>
    </location>
    <ligand>
        <name>a protein</name>
        <dbReference type="ChEBI" id="CHEBI:16541"/>
    </ligand>
    <ligandPart>
        <name>C-terminal Xaa-(2S)-2-hydroxyglycine residue</name>
        <dbReference type="ChEBI" id="CHEBI:142768"/>
    </ligandPart>
</feature>
<sequence length="510" mass="54841">VHAHALGTSVWMESPGIGGIFGTNNVTLMERSPQLPQGFVPVDDVVIQPGQRVRVTCRFNSTGLQHEVHTGAAHTDEMCNLYFMFFAPAPLSLECDDAQFRSLIGAEVGDPHHVLPGIPTMAMSPSSDGDQSPPSLPPDGGHISHNTPIEQATILLLDPATLLPKGNGFGQGLFYMPHGLTVDSRGDIWVTDCGLHQVIKLTQTGEVTLSVGERLQPGKGSSNFCMPTHVAVTADGAFFVADGYCNSRIVHFSASGEFLKELGGGGEVTSGMSVPHSVVLSECERRMYVADRENARILVLEEHAEGASVLADFSAEGGLVYALALRGPALLALVWPRDVDGAATPWLAEFPADTDLTALPPNQATREGVAAQEARRVLVPGIKTPHDLAVGGRHESTVLIAETRFELAVGESQLHTLHCSQAPASSQVEAIAGNEERCRLGSPERTTELSSWTMLSDDVLQRRPSWTRVAWTTILLSGGALLIYCLVRLTLNPAEEVLLLWRRGQRVMHD</sequence>
<dbReference type="Gene3D" id="2.60.120.230">
    <property type="match status" value="1"/>
</dbReference>
<keyword evidence="6" id="KW-0325">Glycoprotein</keyword>
<feature type="region of interest" description="Disordered" evidence="12">
    <location>
        <begin position="119"/>
        <end position="144"/>
    </location>
</feature>
<name>A0AAE0BJC0_9CHLO</name>
<dbReference type="Pfam" id="PF01436">
    <property type="entry name" value="NHL"/>
    <property type="match status" value="2"/>
</dbReference>
<evidence type="ECO:0000256" key="11">
    <source>
        <dbReference type="PROSITE-ProRule" id="PRU00504"/>
    </source>
</evidence>
<feature type="binding site" evidence="9">
    <location>
        <position position="276"/>
    </location>
    <ligand>
        <name>Zn(2+)</name>
        <dbReference type="ChEBI" id="CHEBI:29105"/>
        <note>catalytic</note>
    </ligand>
</feature>
<keyword evidence="13" id="KW-0472">Membrane</keyword>
<keyword evidence="13" id="KW-0812">Transmembrane</keyword>
<evidence type="ECO:0000256" key="2">
    <source>
        <dbReference type="ARBA" id="ARBA00022723"/>
    </source>
</evidence>
<dbReference type="EMBL" id="LGRX02034755">
    <property type="protein sequence ID" value="KAK3236958.1"/>
    <property type="molecule type" value="Genomic_DNA"/>
</dbReference>
<feature type="binding site" evidence="9">
    <location>
        <position position="180"/>
    </location>
    <ligand>
        <name>Ca(2+)</name>
        <dbReference type="ChEBI" id="CHEBI:29108"/>
        <note>structural</note>
    </ligand>
</feature>
<dbReference type="InterPro" id="IPR001258">
    <property type="entry name" value="NHL_repeat"/>
</dbReference>
<evidence type="ECO:0000256" key="4">
    <source>
        <dbReference type="ARBA" id="ARBA00022737"/>
    </source>
</evidence>
<feature type="transmembrane region" description="Helical" evidence="13">
    <location>
        <begin position="469"/>
        <end position="491"/>
    </location>
</feature>
<protein>
    <recommendedName>
        <fullName evidence="1">peptidylamidoglycolate lyase</fullName>
        <ecNumber evidence="1">4.3.2.5</ecNumber>
    </recommendedName>
</protein>
<evidence type="ECO:0000313" key="15">
    <source>
        <dbReference type="EMBL" id="KAK3236958.1"/>
    </source>
</evidence>
<evidence type="ECO:0000256" key="9">
    <source>
        <dbReference type="PIRSR" id="PIRSR600720-2"/>
    </source>
</evidence>
<dbReference type="GO" id="GO:0006518">
    <property type="term" value="P:peptide metabolic process"/>
    <property type="evidence" value="ECO:0007669"/>
    <property type="project" value="InterPro"/>
</dbReference>
<keyword evidence="5 10" id="KW-1015">Disulfide bond</keyword>
<keyword evidence="16" id="KW-1185">Reference proteome</keyword>
<keyword evidence="13" id="KW-1133">Transmembrane helix</keyword>
<dbReference type="GO" id="GO:0046872">
    <property type="term" value="F:metal ion binding"/>
    <property type="evidence" value="ECO:0007669"/>
    <property type="project" value="UniProtKB-KW"/>
</dbReference>
<evidence type="ECO:0000256" key="12">
    <source>
        <dbReference type="SAM" id="MobiDB-lite"/>
    </source>
</evidence>
<dbReference type="Proteomes" id="UP001190700">
    <property type="component" value="Unassembled WGS sequence"/>
</dbReference>
<feature type="non-terminal residue" evidence="15">
    <location>
        <position position="1"/>
    </location>
</feature>
<dbReference type="InterPro" id="IPR024548">
    <property type="entry name" value="Cu2_monoox_C"/>
</dbReference>
<accession>A0AAE0BJC0</accession>
<gene>
    <name evidence="15" type="ORF">CYMTET_52932</name>
</gene>
<keyword evidence="9" id="KW-0106">Calcium</keyword>
<comment type="caution">
    <text evidence="15">The sequence shown here is derived from an EMBL/GenBank/DDBJ whole genome shotgun (WGS) entry which is preliminary data.</text>
</comment>
<dbReference type="GO" id="GO:0016715">
    <property type="term" value="F:oxidoreductase activity, acting on paired donors, with incorporation or reduction of molecular oxygen, reduced ascorbate as one donor, and incorporation of one atom of oxygen"/>
    <property type="evidence" value="ECO:0007669"/>
    <property type="project" value="InterPro"/>
</dbReference>
<reference evidence="15 16" key="1">
    <citation type="journal article" date="2015" name="Genome Biol. Evol.">
        <title>Comparative Genomics of a Bacterivorous Green Alga Reveals Evolutionary Causalities and Consequences of Phago-Mixotrophic Mode of Nutrition.</title>
        <authorList>
            <person name="Burns J.A."/>
            <person name="Paasch A."/>
            <person name="Narechania A."/>
            <person name="Kim E."/>
        </authorList>
    </citation>
    <scope>NUCLEOTIDE SEQUENCE [LARGE SCALE GENOMIC DNA]</scope>
    <source>
        <strain evidence="15 16">PLY_AMNH</strain>
    </source>
</reference>
<dbReference type="GO" id="GO:0016020">
    <property type="term" value="C:membrane"/>
    <property type="evidence" value="ECO:0007669"/>
    <property type="project" value="InterPro"/>
</dbReference>
<evidence type="ECO:0000313" key="16">
    <source>
        <dbReference type="Proteomes" id="UP001190700"/>
    </source>
</evidence>
<feature type="binding site" evidence="9">
    <location>
        <position position="178"/>
    </location>
    <ligand>
        <name>Zn(2+)</name>
        <dbReference type="ChEBI" id="CHEBI:29105"/>
        <note>catalytic</note>
    </ligand>
</feature>
<feature type="repeat" description="NHL" evidence="11">
    <location>
        <begin position="219"/>
        <end position="255"/>
    </location>
</feature>
<evidence type="ECO:0000256" key="7">
    <source>
        <dbReference type="ARBA" id="ARBA00023239"/>
    </source>
</evidence>
<dbReference type="AlphaFoldDB" id="A0AAE0BJC0"/>
<feature type="compositionally biased region" description="Low complexity" evidence="12">
    <location>
        <begin position="124"/>
        <end position="141"/>
    </location>
</feature>
<dbReference type="EC" id="4.3.2.5" evidence="1"/>
<dbReference type="InterPro" id="IPR008977">
    <property type="entry name" value="PHM/PNGase_F_dom_sf"/>
</dbReference>
<dbReference type="InterPro" id="IPR011042">
    <property type="entry name" value="6-blade_b-propeller_TolB-like"/>
</dbReference>
<dbReference type="GO" id="GO:0004598">
    <property type="term" value="F:peptidylamidoglycolate lyase activity"/>
    <property type="evidence" value="ECO:0007669"/>
    <property type="project" value="UniProtKB-EC"/>
</dbReference>
<dbReference type="SUPFAM" id="SSF49742">
    <property type="entry name" value="PHM/PNGase F"/>
    <property type="match status" value="1"/>
</dbReference>
<evidence type="ECO:0000256" key="6">
    <source>
        <dbReference type="ARBA" id="ARBA00023180"/>
    </source>
</evidence>
<proteinExistence type="predicted"/>
<feature type="repeat" description="NHL" evidence="11">
    <location>
        <begin position="168"/>
        <end position="204"/>
    </location>
</feature>
<comment type="cofactor">
    <cofactor evidence="9">
        <name>Zn(2+)</name>
        <dbReference type="ChEBI" id="CHEBI:29105"/>
    </cofactor>
    <text evidence="9">Binds one Zn(2+) ion per subunit.</text>
</comment>
<feature type="binding site" evidence="8">
    <location>
        <position position="292"/>
    </location>
    <ligand>
        <name>a protein</name>
        <dbReference type="ChEBI" id="CHEBI:16541"/>
    </ligand>
    <ligandPart>
        <name>C-terminal Xaa-(2S)-2-hydroxyglycine residue</name>
        <dbReference type="ChEBI" id="CHEBI:142768"/>
    </ligandPart>
</feature>
<evidence type="ECO:0000259" key="14">
    <source>
        <dbReference type="Pfam" id="PF03712"/>
    </source>
</evidence>
<dbReference type="PROSITE" id="PS51125">
    <property type="entry name" value="NHL"/>
    <property type="match status" value="2"/>
</dbReference>
<dbReference type="InterPro" id="IPR000720">
    <property type="entry name" value="PHM/PAL"/>
</dbReference>
<evidence type="ECO:0000256" key="3">
    <source>
        <dbReference type="ARBA" id="ARBA00022729"/>
    </source>
</evidence>
<dbReference type="PRINTS" id="PR00790">
    <property type="entry name" value="PAMONOXGNASE"/>
</dbReference>
<keyword evidence="7" id="KW-0456">Lyase</keyword>
<keyword evidence="2 9" id="KW-0479">Metal-binding</keyword>
<dbReference type="InterPro" id="IPR014784">
    <property type="entry name" value="Cu2_ascorb_mOase-like_C"/>
</dbReference>
<keyword evidence="4" id="KW-0677">Repeat</keyword>
<evidence type="ECO:0000256" key="1">
    <source>
        <dbReference type="ARBA" id="ARBA00012343"/>
    </source>
</evidence>
<organism evidence="15 16">
    <name type="scientific">Cymbomonas tetramitiformis</name>
    <dbReference type="NCBI Taxonomy" id="36881"/>
    <lineage>
        <taxon>Eukaryota</taxon>
        <taxon>Viridiplantae</taxon>
        <taxon>Chlorophyta</taxon>
        <taxon>Pyramimonadophyceae</taxon>
        <taxon>Pyramimonadales</taxon>
        <taxon>Pyramimonadaceae</taxon>
        <taxon>Cymbomonas</taxon>
    </lineage>
</organism>
<evidence type="ECO:0000256" key="8">
    <source>
        <dbReference type="PIRSR" id="PIRSR600720-1"/>
    </source>
</evidence>
<dbReference type="Gene3D" id="2.120.10.30">
    <property type="entry name" value="TolB, C-terminal domain"/>
    <property type="match status" value="1"/>
</dbReference>
<dbReference type="PANTHER" id="PTHR10680">
    <property type="entry name" value="PEPTIDYL-GLYCINE ALPHA-AMIDATING MONOOXYGENASE"/>
    <property type="match status" value="1"/>
</dbReference>
<evidence type="ECO:0000256" key="10">
    <source>
        <dbReference type="PIRSR" id="PIRSR600720-3"/>
    </source>
</evidence>
<dbReference type="Pfam" id="PF03712">
    <property type="entry name" value="Cu2_monoox_C"/>
    <property type="match status" value="1"/>
</dbReference>
<keyword evidence="9" id="KW-0862">Zinc</keyword>
<feature type="disulfide bond" evidence="10">
    <location>
        <begin position="225"/>
        <end position="245"/>
    </location>
</feature>
<dbReference type="SUPFAM" id="SSF63829">
    <property type="entry name" value="Calcium-dependent phosphotriesterase"/>
    <property type="match status" value="1"/>
</dbReference>